<dbReference type="InterPro" id="IPR040242">
    <property type="entry name" value="TPRG1-like"/>
</dbReference>
<reference evidence="3" key="1">
    <citation type="journal article" date="2004" name="Nature">
        <title>Genome duplication in the teleost fish Tetraodon nigroviridis reveals the early vertebrate proto-karyotype.</title>
        <authorList>
            <person name="Jaillon O."/>
            <person name="Aury J.-M."/>
            <person name="Brunet F."/>
            <person name="Petit J.-L."/>
            <person name="Stange-Thomann N."/>
            <person name="Mauceli E."/>
            <person name="Bouneau L."/>
            <person name="Fischer C."/>
            <person name="Ozouf-Costaz C."/>
            <person name="Bernot A."/>
            <person name="Nicaud S."/>
            <person name="Jaffe D."/>
            <person name="Fisher S."/>
            <person name="Lutfalla G."/>
            <person name="Dossat C."/>
            <person name="Segurens B."/>
            <person name="Dasilva C."/>
            <person name="Salanoubat M."/>
            <person name="Levy M."/>
            <person name="Boudet N."/>
            <person name="Castellano S."/>
            <person name="Anthouard V."/>
            <person name="Jubin C."/>
            <person name="Castelli V."/>
            <person name="Katinka M."/>
            <person name="Vacherie B."/>
            <person name="Biemont C."/>
            <person name="Skalli Z."/>
            <person name="Cattolico L."/>
            <person name="Poulain J."/>
            <person name="De Berardinis V."/>
            <person name="Cruaud C."/>
            <person name="Duprat S."/>
            <person name="Brottier P."/>
            <person name="Coutanceau J.-P."/>
            <person name="Gouzy J."/>
            <person name="Parra G."/>
            <person name="Lardier G."/>
            <person name="Chapple C."/>
            <person name="McKernan K.J."/>
            <person name="McEwan P."/>
            <person name="Bosak S."/>
            <person name="Kellis M."/>
            <person name="Volff J.-N."/>
            <person name="Guigo R."/>
            <person name="Zody M.C."/>
            <person name="Mesirov J."/>
            <person name="Lindblad-Toh K."/>
            <person name="Birren B."/>
            <person name="Nusbaum C."/>
            <person name="Kahn D."/>
            <person name="Robinson-Rechavi M."/>
            <person name="Laudet V."/>
            <person name="Schachter V."/>
            <person name="Quetier F."/>
            <person name="Saurin W."/>
            <person name="Scarpelli C."/>
            <person name="Wincker P."/>
            <person name="Lander E.S."/>
            <person name="Weissenbach J."/>
            <person name="Roest Crollius H."/>
        </authorList>
    </citation>
    <scope>NUCLEOTIDE SEQUENCE [LARGE SCALE GENOMIC DNA]</scope>
</reference>
<feature type="non-terminal residue" evidence="3">
    <location>
        <position position="1"/>
    </location>
</feature>
<dbReference type="InterPro" id="IPR034753">
    <property type="entry name" value="hSac2"/>
</dbReference>
<dbReference type="OrthoDB" id="10012704at2759"/>
<accession>Q4S124</accession>
<evidence type="ECO:0000313" key="3">
    <source>
        <dbReference type="EMBL" id="CAG05658.1"/>
    </source>
</evidence>
<gene>
    <name evidence="3" type="ORF">GSTENG00025758001</name>
</gene>
<dbReference type="GO" id="GO:0005737">
    <property type="term" value="C:cytoplasm"/>
    <property type="evidence" value="ECO:0007669"/>
    <property type="project" value="TreeGrafter"/>
</dbReference>
<sequence length="222" mass="25385">TRAFSSPQPGTLNQAIKDIEARVDKEMDGSIHSIWLLADHWTPEPQGPPVSIHARLGCFITKYDFVMFNCDQIQRIPLNFVDRITYGAFNFPKHSLLRSSHLTFGTKREGEGLRIFWDRLREPSFTSRWNPFTTDFPYMTFTYHPVRDISDTFASICDIHKFREQLKDAALKVHALKPIPGKANGILVLNQSIQIEAYVGLMSFIGNQNKLGYCMARGNIGY</sequence>
<reference evidence="3" key="2">
    <citation type="submission" date="2004-02" db="EMBL/GenBank/DDBJ databases">
        <authorList>
            <consortium name="Genoscope"/>
            <consortium name="Whitehead Institute Centre for Genome Research"/>
        </authorList>
    </citation>
    <scope>NUCLEOTIDE SEQUENCE</scope>
</reference>
<dbReference type="PROSITE" id="PS51791">
    <property type="entry name" value="HSAC2"/>
    <property type="match status" value="1"/>
</dbReference>
<evidence type="ECO:0000256" key="1">
    <source>
        <dbReference type="ARBA" id="ARBA00009163"/>
    </source>
</evidence>
<dbReference type="PANTHER" id="PTHR31108:SF6">
    <property type="entry name" value="TUMOR PROTEIN P63-REGULATED GENE 1 PROTEIN"/>
    <property type="match status" value="1"/>
</dbReference>
<comment type="similarity">
    <text evidence="1">Belongs to the TPRG1 family.</text>
</comment>
<dbReference type="KEGG" id="tng:GSTEN00025758G001"/>
<comment type="caution">
    <text evidence="3">The sequence shown here is derived from an EMBL/GenBank/DDBJ whole genome shotgun (WGS) entry which is preliminary data.</text>
</comment>
<dbReference type="PANTHER" id="PTHR31108">
    <property type="entry name" value="TUMOR PROTEIN P63-REGULATED GENE 1-LIKE PROTEIN"/>
    <property type="match status" value="1"/>
</dbReference>
<protein>
    <submittedName>
        <fullName evidence="3">(spotted green pufferfish) hypothetical protein</fullName>
    </submittedName>
</protein>
<feature type="domain" description="HSac2" evidence="2">
    <location>
        <begin position="6"/>
        <end position="187"/>
    </location>
</feature>
<name>Q4S124_TETNG</name>
<dbReference type="Pfam" id="PF12456">
    <property type="entry name" value="hSac2"/>
    <property type="match status" value="1"/>
</dbReference>
<proteinExistence type="inferred from homology"/>
<dbReference type="AlphaFoldDB" id="Q4S124"/>
<evidence type="ECO:0000259" key="2">
    <source>
        <dbReference type="PROSITE" id="PS51791"/>
    </source>
</evidence>
<organism evidence="3">
    <name type="scientific">Tetraodon nigroviridis</name>
    <name type="common">Spotted green pufferfish</name>
    <name type="synonym">Chelonodon nigroviridis</name>
    <dbReference type="NCBI Taxonomy" id="99883"/>
    <lineage>
        <taxon>Eukaryota</taxon>
        <taxon>Metazoa</taxon>
        <taxon>Chordata</taxon>
        <taxon>Craniata</taxon>
        <taxon>Vertebrata</taxon>
        <taxon>Euteleostomi</taxon>
        <taxon>Actinopterygii</taxon>
        <taxon>Neopterygii</taxon>
        <taxon>Teleostei</taxon>
        <taxon>Neoteleostei</taxon>
        <taxon>Acanthomorphata</taxon>
        <taxon>Eupercaria</taxon>
        <taxon>Tetraodontiformes</taxon>
        <taxon>Tetradontoidea</taxon>
        <taxon>Tetraodontidae</taxon>
        <taxon>Tetraodon</taxon>
    </lineage>
</organism>
<dbReference type="InterPro" id="IPR022158">
    <property type="entry name" value="Inositol_phosphatase"/>
</dbReference>
<dbReference type="EMBL" id="CAAE01014770">
    <property type="protein sequence ID" value="CAG05658.1"/>
    <property type="molecule type" value="Genomic_DNA"/>
</dbReference>